<reference evidence="1 2" key="1">
    <citation type="journal article" date="2020" name="Biotechnol. Biofuels">
        <title>New insights from the biogas microbiome by comprehensive genome-resolved metagenomics of nearly 1600 species originating from multiple anaerobic digesters.</title>
        <authorList>
            <person name="Campanaro S."/>
            <person name="Treu L."/>
            <person name="Rodriguez-R L.M."/>
            <person name="Kovalovszki A."/>
            <person name="Ziels R.M."/>
            <person name="Maus I."/>
            <person name="Zhu X."/>
            <person name="Kougias P.G."/>
            <person name="Basile A."/>
            <person name="Luo G."/>
            <person name="Schluter A."/>
            <person name="Konstantinidis K.T."/>
            <person name="Angelidaki I."/>
        </authorList>
    </citation>
    <scope>NUCLEOTIDE SEQUENCE [LARGE SCALE GENOMIC DNA]</scope>
    <source>
        <strain evidence="1">AS27yjCOA_65</strain>
    </source>
</reference>
<gene>
    <name evidence="1" type="ORF">GYA55_03650</name>
</gene>
<dbReference type="AlphaFoldDB" id="A0A7X9FQ41"/>
<evidence type="ECO:0000313" key="2">
    <source>
        <dbReference type="Proteomes" id="UP000524246"/>
    </source>
</evidence>
<protein>
    <recommendedName>
        <fullName evidence="3">SAM-dependent chlorinase/fluorinase</fullName>
    </recommendedName>
</protein>
<dbReference type="EMBL" id="JAAZON010000143">
    <property type="protein sequence ID" value="NMC62241.1"/>
    <property type="molecule type" value="Genomic_DNA"/>
</dbReference>
<dbReference type="Proteomes" id="UP000524246">
    <property type="component" value="Unassembled WGS sequence"/>
</dbReference>
<accession>A0A7X9FQ41</accession>
<organism evidence="1 2">
    <name type="scientific">SAR324 cluster bacterium</name>
    <dbReference type="NCBI Taxonomy" id="2024889"/>
    <lineage>
        <taxon>Bacteria</taxon>
        <taxon>Deltaproteobacteria</taxon>
        <taxon>SAR324 cluster</taxon>
    </lineage>
</organism>
<sequence>MERKLLHVVSDYAQGSLGAGNLQASILSNLPTGWDLIYSSVYNFDTLSAGYLLGQYGLQNEDLRPSELMLFASCSPRFERPRDASGTEREAFYYGTLRNGVRVIAVNSGYTLSFLRGSFSELREIRIENCEAGVQRPRNFLPGIVGHLIAGNTSWLGAELDPLKVISEYPPGVVCYIDSFGNIKTTYTDHDEVIRHIKTQGSGARIRIEINGEVRAATLGIGTTDPLEGDTLFAPQSGAFLNRFWEISCRRADASANFNNPPPGSSIKLMIHQK</sequence>
<comment type="caution">
    <text evidence="1">The sequence shown here is derived from an EMBL/GenBank/DDBJ whole genome shotgun (WGS) entry which is preliminary data.</text>
</comment>
<proteinExistence type="predicted"/>
<evidence type="ECO:0008006" key="3">
    <source>
        <dbReference type="Google" id="ProtNLM"/>
    </source>
</evidence>
<name>A0A7X9FQ41_9DELT</name>
<evidence type="ECO:0000313" key="1">
    <source>
        <dbReference type="EMBL" id="NMC62241.1"/>
    </source>
</evidence>